<proteinExistence type="predicted"/>
<gene>
    <name evidence="1" type="ORF">FRACYDRAFT_236436</name>
</gene>
<sequence length="245" mass="27597">MFAMAVIKTLLSTIPRKKQLVRNLFKIRAPTGAAPTGAKEYYVQHIFNKAVTVATYCTFIESKKHHTKDPKISIINVSQVGGTSYSTHGGGGNGNHTQQTKKIGGEHDAMAMILSPTMIHIRQLLHHLKTQAAKDDLDSDNNMMVTKSDSDEPVKIEKKKSILRVLFYTPSYLSKKYETLLTSTTVCPMQVRETDSILNEHPKSMTHLRGLKILVRRTTWADKRADGSFTVDLNSLKTYLFQKYQ</sequence>
<dbReference type="EMBL" id="KV784355">
    <property type="protein sequence ID" value="OEU20361.1"/>
    <property type="molecule type" value="Genomic_DNA"/>
</dbReference>
<evidence type="ECO:0000313" key="2">
    <source>
        <dbReference type="Proteomes" id="UP000095751"/>
    </source>
</evidence>
<dbReference type="InParanoid" id="A0A1E7FQB6"/>
<protein>
    <submittedName>
        <fullName evidence="1">Uncharacterized protein</fullName>
    </submittedName>
</protein>
<reference evidence="1 2" key="1">
    <citation type="submission" date="2016-09" db="EMBL/GenBank/DDBJ databases">
        <title>Extensive genetic diversity and differential bi-allelic expression allows diatom success in the polar Southern Ocean.</title>
        <authorList>
            <consortium name="DOE Joint Genome Institute"/>
            <person name="Mock T."/>
            <person name="Otillar R.P."/>
            <person name="Strauss J."/>
            <person name="Dupont C."/>
            <person name="Frickenhaus S."/>
            <person name="Maumus F."/>
            <person name="Mcmullan M."/>
            <person name="Sanges R."/>
            <person name="Schmutz J."/>
            <person name="Toseland A."/>
            <person name="Valas R."/>
            <person name="Veluchamy A."/>
            <person name="Ward B.J."/>
            <person name="Allen A."/>
            <person name="Barry K."/>
            <person name="Falciatore A."/>
            <person name="Ferrante M."/>
            <person name="Fortunato A.E."/>
            <person name="Gloeckner G."/>
            <person name="Gruber A."/>
            <person name="Hipkin R."/>
            <person name="Janech M."/>
            <person name="Kroth P."/>
            <person name="Leese F."/>
            <person name="Lindquist E."/>
            <person name="Lyon B.R."/>
            <person name="Martin J."/>
            <person name="Mayer C."/>
            <person name="Parker M."/>
            <person name="Quesneville H."/>
            <person name="Raymond J."/>
            <person name="Uhlig C."/>
            <person name="Valentin K.U."/>
            <person name="Worden A.Z."/>
            <person name="Armbrust E.V."/>
            <person name="Bowler C."/>
            <person name="Green B."/>
            <person name="Moulton V."/>
            <person name="Van Oosterhout C."/>
            <person name="Grigoriev I."/>
        </authorList>
    </citation>
    <scope>NUCLEOTIDE SEQUENCE [LARGE SCALE GENOMIC DNA]</scope>
    <source>
        <strain evidence="1 2">CCMP1102</strain>
    </source>
</reference>
<dbReference type="Proteomes" id="UP000095751">
    <property type="component" value="Unassembled WGS sequence"/>
</dbReference>
<dbReference type="AlphaFoldDB" id="A0A1E7FQB6"/>
<organism evidence="1 2">
    <name type="scientific">Fragilariopsis cylindrus CCMP1102</name>
    <dbReference type="NCBI Taxonomy" id="635003"/>
    <lineage>
        <taxon>Eukaryota</taxon>
        <taxon>Sar</taxon>
        <taxon>Stramenopiles</taxon>
        <taxon>Ochrophyta</taxon>
        <taxon>Bacillariophyta</taxon>
        <taxon>Bacillariophyceae</taxon>
        <taxon>Bacillariophycidae</taxon>
        <taxon>Bacillariales</taxon>
        <taxon>Bacillariaceae</taxon>
        <taxon>Fragilariopsis</taxon>
    </lineage>
</organism>
<name>A0A1E7FQB6_9STRA</name>
<dbReference type="KEGG" id="fcy:FRACYDRAFT_236436"/>
<accession>A0A1E7FQB6</accession>
<evidence type="ECO:0000313" key="1">
    <source>
        <dbReference type="EMBL" id="OEU20361.1"/>
    </source>
</evidence>
<keyword evidence="2" id="KW-1185">Reference proteome</keyword>